<dbReference type="GO" id="GO:0006906">
    <property type="term" value="P:vesicle fusion"/>
    <property type="evidence" value="ECO:0007669"/>
    <property type="project" value="TreeGrafter"/>
</dbReference>
<gene>
    <name evidence="8" type="ORF">BDDG_00951</name>
</gene>
<organism evidence="8">
    <name type="scientific">Ajellomyces dermatitidis (strain ATCC 18188 / CBS 674.68)</name>
    <name type="common">Blastomyces dermatitidis</name>
    <dbReference type="NCBI Taxonomy" id="653446"/>
    <lineage>
        <taxon>Eukaryota</taxon>
        <taxon>Fungi</taxon>
        <taxon>Dikarya</taxon>
        <taxon>Ascomycota</taxon>
        <taxon>Pezizomycotina</taxon>
        <taxon>Eurotiomycetes</taxon>
        <taxon>Eurotiomycetidae</taxon>
        <taxon>Onygenales</taxon>
        <taxon>Ajellomycetaceae</taxon>
        <taxon>Blastomyces</taxon>
    </lineage>
</organism>
<keyword evidence="6" id="KW-0472">Membrane</keyword>
<protein>
    <recommendedName>
        <fullName evidence="9">Synaptobrevin</fullName>
    </recommendedName>
</protein>
<evidence type="ECO:0000256" key="2">
    <source>
        <dbReference type="ARBA" id="ARBA00022448"/>
    </source>
</evidence>
<dbReference type="OrthoDB" id="158360at2759"/>
<accession>F2T3L2</accession>
<dbReference type="GO" id="GO:0031201">
    <property type="term" value="C:SNARE complex"/>
    <property type="evidence" value="ECO:0007669"/>
    <property type="project" value="TreeGrafter"/>
</dbReference>
<keyword evidence="3" id="KW-0812">Transmembrane</keyword>
<sequence>MNSLFNAALKQSSALRRDLEAFAEAPTTTSPAVQGQISASLTSFSRTIDDYSSLSKQELIPAKQELAFERLKNFRTELADYRQLFDRLRKEREDAQSISNRNELLGRRPHHAATPENPYAQSNLPQSSPFSNPNYPHHRSSPSTSGFGGGPTNYAREDQVLREQSFFSNTNIQLDEFLDRGRAVLGELGQQREILKGTQRRLYSVGNTLGYAQRRRTQMNPHISSILTMYLFEFSLAIPGDLDERNSEYSLRSILEDAFPSPLYSTLPSKPPEMTTATGPPFPANTARKKEENNKKTHFKSFPPSPSSIKSIKIRNIHQTSNNARRNPTTLALLTLSASVIADSSDSSCYFCYKGSPSNGKGQFPTWIQVLPYRQ</sequence>
<feature type="region of interest" description="Disordered" evidence="7">
    <location>
        <begin position="92"/>
        <end position="154"/>
    </location>
</feature>
<evidence type="ECO:0000256" key="3">
    <source>
        <dbReference type="ARBA" id="ARBA00022692"/>
    </source>
</evidence>
<dbReference type="GO" id="GO:0000149">
    <property type="term" value="F:SNARE binding"/>
    <property type="evidence" value="ECO:0007669"/>
    <property type="project" value="TreeGrafter"/>
</dbReference>
<dbReference type="Gene3D" id="1.20.5.110">
    <property type="match status" value="1"/>
</dbReference>
<evidence type="ECO:0000313" key="8">
    <source>
        <dbReference type="EMBL" id="EGE78014.1"/>
    </source>
</evidence>
<evidence type="ECO:0000256" key="5">
    <source>
        <dbReference type="ARBA" id="ARBA00022989"/>
    </source>
</evidence>
<dbReference type="GO" id="GO:0012507">
    <property type="term" value="C:ER to Golgi transport vesicle membrane"/>
    <property type="evidence" value="ECO:0007669"/>
    <property type="project" value="TreeGrafter"/>
</dbReference>
<dbReference type="PANTHER" id="PTHR21230:SF1">
    <property type="entry name" value="GOLGI SNAP RECEPTOR COMPLEX MEMBER 2"/>
    <property type="match status" value="1"/>
</dbReference>
<name>F2T3L2_AJEDA</name>
<dbReference type="GO" id="GO:0031902">
    <property type="term" value="C:late endosome membrane"/>
    <property type="evidence" value="ECO:0007669"/>
    <property type="project" value="TreeGrafter"/>
</dbReference>
<dbReference type="GO" id="GO:0005794">
    <property type="term" value="C:Golgi apparatus"/>
    <property type="evidence" value="ECO:0007669"/>
    <property type="project" value="TreeGrafter"/>
</dbReference>
<reference evidence="8" key="1">
    <citation type="submission" date="2010-03" db="EMBL/GenBank/DDBJ databases">
        <title>Annotation of Blastomyces dermatitidis strain ATCC 18188.</title>
        <authorList>
            <consortium name="The Broad Institute Genome Sequencing Platform"/>
            <consortium name="Broad Institute Genome Sequencing Center for Infectious Disease."/>
            <person name="Cuomo C."/>
            <person name="Klein B."/>
            <person name="Sullivan T."/>
            <person name="Heitman J."/>
            <person name="Young S."/>
            <person name="Zeng Q."/>
            <person name="Gargeya S."/>
            <person name="Alvarado L."/>
            <person name="Berlin A.M."/>
            <person name="Chapman S.B."/>
            <person name="Chen Z."/>
            <person name="Freedman E."/>
            <person name="Gellesch M."/>
            <person name="Goldberg J."/>
            <person name="Griggs A."/>
            <person name="Gujja S."/>
            <person name="Heilman E."/>
            <person name="Heiman D."/>
            <person name="Howarth C."/>
            <person name="Mehta T."/>
            <person name="Neiman D."/>
            <person name="Pearson M."/>
            <person name="Roberts A."/>
            <person name="Saif S."/>
            <person name="Shea T."/>
            <person name="Shenoy N."/>
            <person name="Sisk P."/>
            <person name="Stolte C."/>
            <person name="Sykes S."/>
            <person name="White J."/>
            <person name="Yandava C."/>
            <person name="Haas B."/>
            <person name="Nusbaum C."/>
            <person name="Birren B."/>
        </authorList>
    </citation>
    <scope>NUCLEOTIDE SEQUENCE [LARGE SCALE GENOMIC DNA]</scope>
    <source>
        <strain evidence="8">ATCC 18188</strain>
    </source>
</reference>
<dbReference type="GO" id="GO:0005484">
    <property type="term" value="F:SNAP receptor activity"/>
    <property type="evidence" value="ECO:0007669"/>
    <property type="project" value="TreeGrafter"/>
</dbReference>
<dbReference type="Pfam" id="PF12352">
    <property type="entry name" value="V-SNARE_C"/>
    <property type="match status" value="1"/>
</dbReference>
<evidence type="ECO:0000256" key="4">
    <source>
        <dbReference type="ARBA" id="ARBA00022927"/>
    </source>
</evidence>
<feature type="region of interest" description="Disordered" evidence="7">
    <location>
        <begin position="268"/>
        <end position="307"/>
    </location>
</feature>
<feature type="compositionally biased region" description="Polar residues" evidence="7">
    <location>
        <begin position="119"/>
        <end position="134"/>
    </location>
</feature>
<proteinExistence type="predicted"/>
<dbReference type="AlphaFoldDB" id="F2T3L2"/>
<keyword evidence="4" id="KW-0653">Protein transport</keyword>
<evidence type="ECO:0000256" key="6">
    <source>
        <dbReference type="ARBA" id="ARBA00023136"/>
    </source>
</evidence>
<dbReference type="GO" id="GO:0015031">
    <property type="term" value="P:protein transport"/>
    <property type="evidence" value="ECO:0007669"/>
    <property type="project" value="UniProtKB-KW"/>
</dbReference>
<keyword evidence="2" id="KW-0813">Transport</keyword>
<evidence type="ECO:0008006" key="9">
    <source>
        <dbReference type="Google" id="ProtNLM"/>
    </source>
</evidence>
<dbReference type="Proteomes" id="UP000007802">
    <property type="component" value="Unassembled WGS sequence"/>
</dbReference>
<dbReference type="EMBL" id="GG749408">
    <property type="protein sequence ID" value="EGE78014.1"/>
    <property type="molecule type" value="Genomic_DNA"/>
</dbReference>
<keyword evidence="5" id="KW-1133">Transmembrane helix</keyword>
<evidence type="ECO:0000256" key="7">
    <source>
        <dbReference type="SAM" id="MobiDB-lite"/>
    </source>
</evidence>
<dbReference type="PANTHER" id="PTHR21230">
    <property type="entry name" value="VESICLE TRANSPORT V-SNARE PROTEIN VTI1-RELATED"/>
    <property type="match status" value="1"/>
</dbReference>
<dbReference type="GO" id="GO:0006888">
    <property type="term" value="P:endoplasmic reticulum to Golgi vesicle-mediated transport"/>
    <property type="evidence" value="ECO:0007669"/>
    <property type="project" value="TreeGrafter"/>
</dbReference>
<dbReference type="HOGENOM" id="CLU_737675_0_0_1"/>
<comment type="subcellular location">
    <subcellularLocation>
        <location evidence="1">Membrane</location>
        <topology evidence="1">Single-pass type IV membrane protein</topology>
    </subcellularLocation>
</comment>
<dbReference type="GO" id="GO:0005789">
    <property type="term" value="C:endoplasmic reticulum membrane"/>
    <property type="evidence" value="ECO:0007669"/>
    <property type="project" value="TreeGrafter"/>
</dbReference>
<evidence type="ECO:0000256" key="1">
    <source>
        <dbReference type="ARBA" id="ARBA00004211"/>
    </source>
</evidence>